<dbReference type="PANTHER" id="PTHR11188">
    <property type="entry name" value="ARRESTIN DOMAIN CONTAINING PROTEIN"/>
    <property type="match status" value="1"/>
</dbReference>
<organism evidence="3 4">
    <name type="scientific">Basidiobolus meristosporus CBS 931.73</name>
    <dbReference type="NCBI Taxonomy" id="1314790"/>
    <lineage>
        <taxon>Eukaryota</taxon>
        <taxon>Fungi</taxon>
        <taxon>Fungi incertae sedis</taxon>
        <taxon>Zoopagomycota</taxon>
        <taxon>Entomophthoromycotina</taxon>
        <taxon>Basidiobolomycetes</taxon>
        <taxon>Basidiobolales</taxon>
        <taxon>Basidiobolaceae</taxon>
        <taxon>Basidiobolus</taxon>
    </lineage>
</organism>
<dbReference type="InterPro" id="IPR011021">
    <property type="entry name" value="Arrestin-like_N"/>
</dbReference>
<dbReference type="OrthoDB" id="2333384at2759"/>
<dbReference type="InterPro" id="IPR014752">
    <property type="entry name" value="Arrestin-like_C"/>
</dbReference>
<dbReference type="InterPro" id="IPR014756">
    <property type="entry name" value="Ig_E-set"/>
</dbReference>
<dbReference type="PANTHER" id="PTHR11188:SF17">
    <property type="entry name" value="FI21816P1"/>
    <property type="match status" value="1"/>
</dbReference>
<proteinExistence type="predicted"/>
<accession>A0A1Y1XY46</accession>
<dbReference type="Pfam" id="PF02752">
    <property type="entry name" value="Arrestin_C"/>
    <property type="match status" value="1"/>
</dbReference>
<dbReference type="Gene3D" id="2.60.40.640">
    <property type="match status" value="2"/>
</dbReference>
<dbReference type="InterPro" id="IPR050357">
    <property type="entry name" value="Arrestin_domain-protein"/>
</dbReference>
<dbReference type="EMBL" id="MCFE01000369">
    <property type="protein sequence ID" value="ORX90670.1"/>
    <property type="molecule type" value="Genomic_DNA"/>
</dbReference>
<keyword evidence="4" id="KW-1185">Reference proteome</keyword>
<evidence type="ECO:0000259" key="1">
    <source>
        <dbReference type="Pfam" id="PF00339"/>
    </source>
</evidence>
<dbReference type="AlphaFoldDB" id="A0A1Y1XY46"/>
<evidence type="ECO:0000313" key="3">
    <source>
        <dbReference type="EMBL" id="ORX90670.1"/>
    </source>
</evidence>
<dbReference type="GO" id="GO:0070086">
    <property type="term" value="P:ubiquitin-dependent endocytosis"/>
    <property type="evidence" value="ECO:0007669"/>
    <property type="project" value="TreeGrafter"/>
</dbReference>
<dbReference type="SUPFAM" id="SSF81296">
    <property type="entry name" value="E set domains"/>
    <property type="match status" value="1"/>
</dbReference>
<dbReference type="STRING" id="1314790.A0A1Y1XY46"/>
<dbReference type="GO" id="GO:0030674">
    <property type="term" value="F:protein-macromolecule adaptor activity"/>
    <property type="evidence" value="ECO:0007669"/>
    <property type="project" value="TreeGrafter"/>
</dbReference>
<feature type="domain" description="Arrestin C-terminal-like" evidence="2">
    <location>
        <begin position="160"/>
        <end position="295"/>
    </location>
</feature>
<dbReference type="Proteomes" id="UP000193498">
    <property type="component" value="Unassembled WGS sequence"/>
</dbReference>
<dbReference type="GO" id="GO:0005886">
    <property type="term" value="C:plasma membrane"/>
    <property type="evidence" value="ECO:0007669"/>
    <property type="project" value="TreeGrafter"/>
</dbReference>
<sequence>MSSTNKPLFKIRLDKTTYYKSLEESSGIIIRGSLLFNPTFTMKVNRITLRFQGKYVAISTKDIRKSEKVLIENQWVFFDAGKKSQTMQVGSYKYDFEMALPEELPESCKLEFGSVHYKFKATVDTSMLFSNLKDEREVFLRQNVNSLLDSVYPNEITRNWRNLLKIRMTIPSNQYKRGSTLPISFQTQSVDESVRVNLISCSLHEHLIFRSPKVYRSSRPVIRDQTRAMGMTFTWCKNLNSSEDTSMKIKIPDERCAYDCVNEYFEISHKLRIRVDIEKEGLVESLRICFPILIVPQISTELSYDELDIEQLPGYEVIPPPPSYDLLTCEAYEQTSLPPRYSSHFSNIYVY</sequence>
<dbReference type="InParanoid" id="A0A1Y1XY46"/>
<dbReference type="Pfam" id="PF00339">
    <property type="entry name" value="Arrestin_N"/>
    <property type="match status" value="1"/>
</dbReference>
<dbReference type="InterPro" id="IPR011022">
    <property type="entry name" value="Arrestin_C-like"/>
</dbReference>
<name>A0A1Y1XY46_9FUNG</name>
<comment type="caution">
    <text evidence="3">The sequence shown here is derived from an EMBL/GenBank/DDBJ whole genome shotgun (WGS) entry which is preliminary data.</text>
</comment>
<reference evidence="3 4" key="1">
    <citation type="submission" date="2016-07" db="EMBL/GenBank/DDBJ databases">
        <title>Pervasive Adenine N6-methylation of Active Genes in Fungi.</title>
        <authorList>
            <consortium name="DOE Joint Genome Institute"/>
            <person name="Mondo S.J."/>
            <person name="Dannebaum R.O."/>
            <person name="Kuo R.C."/>
            <person name="Labutti K."/>
            <person name="Haridas S."/>
            <person name="Kuo A."/>
            <person name="Salamov A."/>
            <person name="Ahrendt S.R."/>
            <person name="Lipzen A."/>
            <person name="Sullivan W."/>
            <person name="Andreopoulos W.B."/>
            <person name="Clum A."/>
            <person name="Lindquist E."/>
            <person name="Daum C."/>
            <person name="Ramamoorthy G.K."/>
            <person name="Gryganskyi A."/>
            <person name="Culley D."/>
            <person name="Magnuson J.K."/>
            <person name="James T.Y."/>
            <person name="O'Malley M.A."/>
            <person name="Stajich J.E."/>
            <person name="Spatafora J.W."/>
            <person name="Visel A."/>
            <person name="Grigoriev I.V."/>
        </authorList>
    </citation>
    <scope>NUCLEOTIDE SEQUENCE [LARGE SCALE GENOMIC DNA]</scope>
    <source>
        <strain evidence="3 4">CBS 931.73</strain>
    </source>
</reference>
<evidence type="ECO:0000259" key="2">
    <source>
        <dbReference type="Pfam" id="PF02752"/>
    </source>
</evidence>
<evidence type="ECO:0008006" key="5">
    <source>
        <dbReference type="Google" id="ProtNLM"/>
    </source>
</evidence>
<feature type="domain" description="Arrestin-like N-terminal" evidence="1">
    <location>
        <begin position="30"/>
        <end position="131"/>
    </location>
</feature>
<protein>
    <recommendedName>
        <fullName evidence="5">Arrestin C-terminal-like domain-containing protein</fullName>
    </recommendedName>
</protein>
<dbReference type="GO" id="GO:0005829">
    <property type="term" value="C:cytosol"/>
    <property type="evidence" value="ECO:0007669"/>
    <property type="project" value="TreeGrafter"/>
</dbReference>
<dbReference type="GO" id="GO:0031625">
    <property type="term" value="F:ubiquitin protein ligase binding"/>
    <property type="evidence" value="ECO:0007669"/>
    <property type="project" value="TreeGrafter"/>
</dbReference>
<evidence type="ECO:0000313" key="4">
    <source>
        <dbReference type="Proteomes" id="UP000193498"/>
    </source>
</evidence>
<gene>
    <name evidence="3" type="ORF">K493DRAFT_317814</name>
</gene>